<reference evidence="2 3" key="1">
    <citation type="journal article" date="2018" name="Plant J.">
        <title>Genome sequences of Chlorella sorokiniana UTEX 1602 and Micractinium conductrix SAG 241.80: implications to maltose excretion by a green alga.</title>
        <authorList>
            <person name="Arriola M.B."/>
            <person name="Velmurugan N."/>
            <person name="Zhang Y."/>
            <person name="Plunkett M.H."/>
            <person name="Hondzo H."/>
            <person name="Barney B.M."/>
        </authorList>
    </citation>
    <scope>NUCLEOTIDE SEQUENCE [LARGE SCALE GENOMIC DNA]</scope>
    <source>
        <strain evidence="3">UTEX 1602</strain>
    </source>
</reference>
<feature type="region of interest" description="Disordered" evidence="1">
    <location>
        <begin position="1"/>
        <end position="22"/>
    </location>
</feature>
<evidence type="ECO:0000256" key="1">
    <source>
        <dbReference type="SAM" id="MobiDB-lite"/>
    </source>
</evidence>
<accession>A0A2P6TXE0</accession>
<feature type="compositionally biased region" description="Low complexity" evidence="1">
    <location>
        <begin position="365"/>
        <end position="375"/>
    </location>
</feature>
<dbReference type="EMBL" id="LHPG02000005">
    <property type="protein sequence ID" value="PRW58721.1"/>
    <property type="molecule type" value="Genomic_DNA"/>
</dbReference>
<proteinExistence type="predicted"/>
<gene>
    <name evidence="2" type="ORF">C2E21_3201</name>
</gene>
<protein>
    <submittedName>
        <fullName evidence="2">CLR family protein</fullName>
    </submittedName>
</protein>
<dbReference type="OrthoDB" id="10410080at2759"/>
<dbReference type="AlphaFoldDB" id="A0A2P6TXE0"/>
<evidence type="ECO:0000313" key="3">
    <source>
        <dbReference type="Proteomes" id="UP000239899"/>
    </source>
</evidence>
<name>A0A2P6TXE0_CHLSO</name>
<evidence type="ECO:0000313" key="2">
    <source>
        <dbReference type="EMBL" id="PRW58721.1"/>
    </source>
</evidence>
<dbReference type="Proteomes" id="UP000239899">
    <property type="component" value="Unassembled WGS sequence"/>
</dbReference>
<feature type="compositionally biased region" description="Low complexity" evidence="1">
    <location>
        <begin position="382"/>
        <end position="402"/>
    </location>
</feature>
<keyword evidence="3" id="KW-1185">Reference proteome</keyword>
<sequence length="729" mass="75209">MVHITPQPLDSKQPPSPPFSPQEVVLAATEGWQQLDSINLTSTFHRLAQLAEGSPAGTTAVRGEVQACGVWAWLLDCLAAAAQQDPEFGPRCIANALWALHKLDALDCARLEALRAPLARALVATAAGSGAPQTRLSARGLTQVLGVLGAEPGTQPLLAALKPQLLHALWVAAPTLDAQGISTAWHALGCISVRSSPGEAQLGGGPPELLPRLAAAARAVAPSMTFQGLAEVLHACTKMQPQPYRDDALLQALCSAATRRLQGGSERPSPQAVGMMVLALGRLGYRPPCQWDSQSGTYVNVLDGLLAELVNALPQASPQEICSCMSGLGLLAYMPQPLALCKLLTHLAWTHLAPAPEAAAQQRLPQPASSASNSSNGGGPADGAAAAAAAAQEAQQGGAAPAGRRQGARLQLELEKYSCAELVELLGSLRRILQSGHYTPDLLPPVVLNSFLDAFDTLMGARARMALRITASPQLRQAPQRAELALTPAHVSALCWALAGIPGATLTAETLRALERHLAAFAPSYSGSALANLLNACAQSDALLSAEAVAALEARALEILSQQVAAAQQAQWGQQALAPPQGFTLGAGTKLLFAVTALGLALPRLLCTLLPAVAAAMDEHDRAAQAGGLPSSTARHLVRLAVALGSLQVSGQLAAAGISHQAQLLPLWRQAMALLDVAASCSMEAGGPPVGLAQQDARACLRAAGQLNMGLAGGRAVFFVPAAVQRAVA</sequence>
<feature type="region of interest" description="Disordered" evidence="1">
    <location>
        <begin position="359"/>
        <end position="402"/>
    </location>
</feature>
<comment type="caution">
    <text evidence="2">The sequence shown here is derived from an EMBL/GenBank/DDBJ whole genome shotgun (WGS) entry which is preliminary data.</text>
</comment>
<organism evidence="2 3">
    <name type="scientific">Chlorella sorokiniana</name>
    <name type="common">Freshwater green alga</name>
    <dbReference type="NCBI Taxonomy" id="3076"/>
    <lineage>
        <taxon>Eukaryota</taxon>
        <taxon>Viridiplantae</taxon>
        <taxon>Chlorophyta</taxon>
        <taxon>core chlorophytes</taxon>
        <taxon>Trebouxiophyceae</taxon>
        <taxon>Chlorellales</taxon>
        <taxon>Chlorellaceae</taxon>
        <taxon>Chlorella clade</taxon>
        <taxon>Chlorella</taxon>
    </lineage>
</organism>